<evidence type="ECO:0000313" key="4">
    <source>
        <dbReference type="EMBL" id="ABC27738.1"/>
    </source>
</evidence>
<keyword evidence="5" id="KW-1185">Reference proteome</keyword>
<dbReference type="SMART" id="SM00342">
    <property type="entry name" value="HTH_ARAC"/>
    <property type="match status" value="1"/>
</dbReference>
<dbReference type="HOGENOM" id="CLU_000445_59_0_6"/>
<dbReference type="SUPFAM" id="SSF52317">
    <property type="entry name" value="Class I glutamine amidotransferase-like"/>
    <property type="match status" value="1"/>
</dbReference>
<evidence type="ECO:0000256" key="1">
    <source>
        <dbReference type="ARBA" id="ARBA00023015"/>
    </source>
</evidence>
<gene>
    <name evidence="4" type="ordered locus">HCH_00844</name>
</gene>
<keyword evidence="1" id="KW-0805">Transcription regulation</keyword>
<feature type="domain" description="HTH araC/xylS-type" evidence="3">
    <location>
        <begin position="231"/>
        <end position="329"/>
    </location>
</feature>
<dbReference type="KEGG" id="hch:HCH_00844"/>
<dbReference type="eggNOG" id="COG4977">
    <property type="taxonomic scope" value="Bacteria"/>
</dbReference>
<dbReference type="InterPro" id="IPR029062">
    <property type="entry name" value="Class_I_gatase-like"/>
</dbReference>
<dbReference type="RefSeq" id="WP_011394813.1">
    <property type="nucleotide sequence ID" value="NC_007645.1"/>
</dbReference>
<name>Q2SNN6_HAHCH</name>
<dbReference type="Gene3D" id="3.40.50.880">
    <property type="match status" value="1"/>
</dbReference>
<dbReference type="EMBL" id="CP000155">
    <property type="protein sequence ID" value="ABC27738.1"/>
    <property type="molecule type" value="Genomic_DNA"/>
</dbReference>
<evidence type="ECO:0000259" key="3">
    <source>
        <dbReference type="PROSITE" id="PS01124"/>
    </source>
</evidence>
<evidence type="ECO:0000256" key="2">
    <source>
        <dbReference type="ARBA" id="ARBA00023163"/>
    </source>
</evidence>
<dbReference type="PANTHER" id="PTHR43130">
    <property type="entry name" value="ARAC-FAMILY TRANSCRIPTIONAL REGULATOR"/>
    <property type="match status" value="1"/>
</dbReference>
<dbReference type="Proteomes" id="UP000000238">
    <property type="component" value="Chromosome"/>
</dbReference>
<dbReference type="SUPFAM" id="SSF46689">
    <property type="entry name" value="Homeodomain-like"/>
    <property type="match status" value="2"/>
</dbReference>
<dbReference type="STRING" id="349521.HCH_00844"/>
<dbReference type="InterPro" id="IPR018060">
    <property type="entry name" value="HTH_AraC"/>
</dbReference>
<keyword evidence="4" id="KW-0238">DNA-binding</keyword>
<dbReference type="Pfam" id="PF01965">
    <property type="entry name" value="DJ-1_PfpI"/>
    <property type="match status" value="1"/>
</dbReference>
<dbReference type="CDD" id="cd03138">
    <property type="entry name" value="GATase1_AraC_2"/>
    <property type="match status" value="1"/>
</dbReference>
<dbReference type="InterPro" id="IPR052158">
    <property type="entry name" value="INH-QAR"/>
</dbReference>
<dbReference type="PROSITE" id="PS01124">
    <property type="entry name" value="HTH_ARAC_FAMILY_2"/>
    <property type="match status" value="1"/>
</dbReference>
<dbReference type="Pfam" id="PF12833">
    <property type="entry name" value="HTH_18"/>
    <property type="match status" value="1"/>
</dbReference>
<evidence type="ECO:0000313" key="5">
    <source>
        <dbReference type="Proteomes" id="UP000000238"/>
    </source>
</evidence>
<dbReference type="Gene3D" id="1.10.10.60">
    <property type="entry name" value="Homeodomain-like"/>
    <property type="match status" value="2"/>
</dbReference>
<protein>
    <submittedName>
        <fullName evidence="4">Transcriptional regulator containing an amidase domain and an AraC-type DNA-binding HTH domain</fullName>
    </submittedName>
</protein>
<reference evidence="4 5" key="1">
    <citation type="journal article" date="2005" name="Nucleic Acids Res.">
        <title>Genomic blueprint of Hahella chejuensis, a marine microbe producing an algicidal agent.</title>
        <authorList>
            <person name="Jeong H."/>
            <person name="Yim J.H."/>
            <person name="Lee C."/>
            <person name="Choi S.-H."/>
            <person name="Park Y.K."/>
            <person name="Yoon S.H."/>
            <person name="Hur C.-G."/>
            <person name="Kang H.-Y."/>
            <person name="Kim D."/>
            <person name="Lee H.H."/>
            <person name="Park K.H."/>
            <person name="Park S.-H."/>
            <person name="Park H.-S."/>
            <person name="Lee H.K."/>
            <person name="Oh T.K."/>
            <person name="Kim J.F."/>
        </authorList>
    </citation>
    <scope>NUCLEOTIDE SEQUENCE [LARGE SCALE GENOMIC DNA]</scope>
    <source>
        <strain evidence="4 5">KCTC 2396</strain>
    </source>
</reference>
<proteinExistence type="predicted"/>
<dbReference type="AlphaFoldDB" id="Q2SNN6"/>
<accession>Q2SNN6</accession>
<organism evidence="4 5">
    <name type="scientific">Hahella chejuensis (strain KCTC 2396)</name>
    <dbReference type="NCBI Taxonomy" id="349521"/>
    <lineage>
        <taxon>Bacteria</taxon>
        <taxon>Pseudomonadati</taxon>
        <taxon>Pseudomonadota</taxon>
        <taxon>Gammaproteobacteria</taxon>
        <taxon>Oceanospirillales</taxon>
        <taxon>Hahellaceae</taxon>
        <taxon>Hahella</taxon>
    </lineage>
</organism>
<dbReference type="GO" id="GO:0043565">
    <property type="term" value="F:sequence-specific DNA binding"/>
    <property type="evidence" value="ECO:0007669"/>
    <property type="project" value="InterPro"/>
</dbReference>
<sequence length="344" mass="38269">MKIVLLALPHCAAASVHGILDIFTTANYCHARLSGAAGKRSLEPFFNINVVTQNDQPVTAYNGMAIAPNAAFEEVEPDLIIVASAIEAITAGAALPQHLAQFRQAYTWLQAHARRGAVIASACTGSFVLAEAGLLEGKTVTTHWRAAEHFRQRYPEIRLDIDRLLIDSGDIICAGGATAYIDLSFHLIERFAGQGLASAVSKLHLFDSKRQQQTPYITFYGYKSHKDDAVKKAQEWMESHYAEHFSVDDVAALAGLGGRTFKRRFKEATGENPINYLQQLRVEAVKHQLETTLKSSNEIIWEVGYEDISSFRRLFKRATGCTMEQYRKRFSYVTPAITSYSFNS</sequence>
<keyword evidence="2" id="KW-0804">Transcription</keyword>
<dbReference type="PANTHER" id="PTHR43130:SF11">
    <property type="entry name" value="TRANSCRIPTIONAL REGULATORY PROTEIN"/>
    <property type="match status" value="1"/>
</dbReference>
<dbReference type="GO" id="GO:0003700">
    <property type="term" value="F:DNA-binding transcription factor activity"/>
    <property type="evidence" value="ECO:0007669"/>
    <property type="project" value="InterPro"/>
</dbReference>
<dbReference type="InterPro" id="IPR002818">
    <property type="entry name" value="DJ-1/PfpI"/>
</dbReference>
<dbReference type="InterPro" id="IPR009057">
    <property type="entry name" value="Homeodomain-like_sf"/>
</dbReference>